<evidence type="ECO:0000313" key="2">
    <source>
        <dbReference type="EMBL" id="THH32419.1"/>
    </source>
</evidence>
<dbReference type="Proteomes" id="UP000308730">
    <property type="component" value="Unassembled WGS sequence"/>
</dbReference>
<dbReference type="InterPro" id="IPR046522">
    <property type="entry name" value="DUF6699"/>
</dbReference>
<reference evidence="2 3" key="1">
    <citation type="submission" date="2019-02" db="EMBL/GenBank/DDBJ databases">
        <title>Genome sequencing of the rare red list fungi Antrodiella citrinella (Flaviporus citrinellus).</title>
        <authorList>
            <person name="Buettner E."/>
            <person name="Kellner H."/>
        </authorList>
    </citation>
    <scope>NUCLEOTIDE SEQUENCE [LARGE SCALE GENOMIC DNA]</scope>
    <source>
        <strain evidence="2 3">DSM 108506</strain>
    </source>
</reference>
<sequence>MKPTRIVELIAPYRREFWDLDDLEEPAADVSFTTMEVMMFELPDWTIRAHVPGGLTCRHVFDAIYEALQVPLTAEERAKLLPPGSERQKQAQRAFEHRCKTSKDAISYVLQTRGMLRLDMLGENVIFNGLARAVDDRRWVLNLKHRT</sequence>
<accession>A0A4S4N0M1</accession>
<proteinExistence type="predicted"/>
<evidence type="ECO:0000313" key="3">
    <source>
        <dbReference type="Proteomes" id="UP000308730"/>
    </source>
</evidence>
<keyword evidence="3" id="KW-1185">Reference proteome</keyword>
<dbReference type="Pfam" id="PF20415">
    <property type="entry name" value="DUF6699"/>
    <property type="match status" value="1"/>
</dbReference>
<comment type="caution">
    <text evidence="2">The sequence shown here is derived from an EMBL/GenBank/DDBJ whole genome shotgun (WGS) entry which is preliminary data.</text>
</comment>
<protein>
    <recommendedName>
        <fullName evidence="1">DUF6699 domain-containing protein</fullName>
    </recommendedName>
</protein>
<organism evidence="2 3">
    <name type="scientific">Antrodiella citrinella</name>
    <dbReference type="NCBI Taxonomy" id="2447956"/>
    <lineage>
        <taxon>Eukaryota</taxon>
        <taxon>Fungi</taxon>
        <taxon>Dikarya</taxon>
        <taxon>Basidiomycota</taxon>
        <taxon>Agaricomycotina</taxon>
        <taxon>Agaricomycetes</taxon>
        <taxon>Polyporales</taxon>
        <taxon>Steccherinaceae</taxon>
        <taxon>Antrodiella</taxon>
    </lineage>
</organism>
<gene>
    <name evidence="2" type="ORF">EUX98_g1779</name>
</gene>
<dbReference type="AlphaFoldDB" id="A0A4S4N0M1"/>
<dbReference type="EMBL" id="SGPM01000022">
    <property type="protein sequence ID" value="THH32419.1"/>
    <property type="molecule type" value="Genomic_DNA"/>
</dbReference>
<feature type="domain" description="DUF6699" evidence="1">
    <location>
        <begin position="18"/>
        <end position="132"/>
    </location>
</feature>
<dbReference type="OrthoDB" id="3241567at2759"/>
<evidence type="ECO:0000259" key="1">
    <source>
        <dbReference type="Pfam" id="PF20415"/>
    </source>
</evidence>
<name>A0A4S4N0M1_9APHY</name>